<keyword evidence="4" id="KW-1185">Reference proteome</keyword>
<feature type="compositionally biased region" description="Low complexity" evidence="2">
    <location>
        <begin position="664"/>
        <end position="679"/>
    </location>
</feature>
<dbReference type="PANTHER" id="PTHR46949">
    <property type="entry name" value="LEUCINE REPEAT ADAPTER PROTEIN 25"/>
    <property type="match status" value="1"/>
</dbReference>
<organism evidence="3 4">
    <name type="scientific">Coptotermes formosanus</name>
    <name type="common">Formosan subterranean termite</name>
    <dbReference type="NCBI Taxonomy" id="36987"/>
    <lineage>
        <taxon>Eukaryota</taxon>
        <taxon>Metazoa</taxon>
        <taxon>Ecdysozoa</taxon>
        <taxon>Arthropoda</taxon>
        <taxon>Hexapoda</taxon>
        <taxon>Insecta</taxon>
        <taxon>Pterygota</taxon>
        <taxon>Neoptera</taxon>
        <taxon>Polyneoptera</taxon>
        <taxon>Dictyoptera</taxon>
        <taxon>Blattodea</taxon>
        <taxon>Blattoidea</taxon>
        <taxon>Termitoidae</taxon>
        <taxon>Rhinotermitidae</taxon>
        <taxon>Coptotermes</taxon>
    </lineage>
</organism>
<feature type="compositionally biased region" description="Gly residues" evidence="2">
    <location>
        <begin position="653"/>
        <end position="663"/>
    </location>
</feature>
<feature type="compositionally biased region" description="Polar residues" evidence="2">
    <location>
        <begin position="460"/>
        <end position="485"/>
    </location>
</feature>
<dbReference type="EMBL" id="BLKM01000742">
    <property type="protein sequence ID" value="GFG38078.1"/>
    <property type="molecule type" value="Genomic_DNA"/>
</dbReference>
<feature type="region of interest" description="Disordered" evidence="2">
    <location>
        <begin position="529"/>
        <end position="551"/>
    </location>
</feature>
<feature type="compositionally biased region" description="Pro residues" evidence="2">
    <location>
        <begin position="29"/>
        <end position="39"/>
    </location>
</feature>
<dbReference type="InParanoid" id="A0A6L2Q5K6"/>
<feature type="region of interest" description="Disordered" evidence="2">
    <location>
        <begin position="152"/>
        <end position="181"/>
    </location>
</feature>
<feature type="compositionally biased region" description="Polar residues" evidence="2">
    <location>
        <begin position="9"/>
        <end position="21"/>
    </location>
</feature>
<dbReference type="OrthoDB" id="8196448at2759"/>
<dbReference type="AlphaFoldDB" id="A0A6L2Q5K6"/>
<evidence type="ECO:0000313" key="4">
    <source>
        <dbReference type="Proteomes" id="UP000502823"/>
    </source>
</evidence>
<feature type="region of interest" description="Disordered" evidence="2">
    <location>
        <begin position="619"/>
        <end position="718"/>
    </location>
</feature>
<sequence length="783" mass="85999">MLVSRGQVLPTSAGPTTSVRSGSKLAARPLPPPPVPPRPSKSVVAAALARSRSGDVCKSNRPYVPTRKAPPPPLTPPIPKERHQDVSKSHVVNSVPVAQERIQQLHKIPNHETEIQDNGVDYHNGESLKNVGEDGVDYSHRNECTVWQLGQRERQSSMNGEGRRKGDFENRINGNFLSGKSEHRDMDKFRSVLHSKVSCNNGSPEGRIGRLVKLGNPVITGDNNTLLEIRSECLSDPGLEERNGGKFQDPQKKTQTQAVTENMSSEERLPILKSEGHEIPVISHAITTNPQKQETMSFPQRNEGKINERTANNDRRQQTGTLQEVQNHCPRTQHTVVVNGRDEYTKSKTASEQEGSCENKTIRVVKQNCTAEDEQQKIRRQAPHVLPAGQQKHGSTYISSLGSRNTVLLIDNSPSKREKLQTAPQNQSTDNKNLTVNGIVASSCSPLVENLIVELKESSQQRTHQQCNNESNGSKQTQNGVNSSGNKENEFIEALYKKNSQPRIQHSDWFEVDNGKPVRYSSCHITLEDSYTSSSDSSNTESSSSTMDLSRSNSFQYTDCSELSVDVSLDYRAQLISQRHLVSFNRRRNMASLQGLPPLPKSLSGINLFENCGGNLHFSPMDQQQLKPDPSTPRGMTKSGSFRQLASQNSSSGSGGGAGGVGNNSGAVRVVPSSSSGRGPTPPTPGSASQQQILHHQHLRSHQQNGDGPPPPIVPRVRKPTGLDAQLAILRKEMPAAACLEVKVLIGKQGKSNGQFSAEINVLIFLDKRCRSDMGDQFLKWLH</sequence>
<feature type="region of interest" description="Disordered" evidence="2">
    <location>
        <begin position="1"/>
        <end position="82"/>
    </location>
</feature>
<dbReference type="PANTHER" id="PTHR46949:SF1">
    <property type="entry name" value="AT07979P2"/>
    <property type="match status" value="1"/>
</dbReference>
<feature type="compositionally biased region" description="Pro residues" evidence="2">
    <location>
        <begin position="68"/>
        <end position="78"/>
    </location>
</feature>
<protein>
    <submittedName>
        <fullName evidence="3">Uncharacterized protein</fullName>
    </submittedName>
</protein>
<comment type="caution">
    <text evidence="3">The sequence shown here is derived from an EMBL/GenBank/DDBJ whole genome shotgun (WGS) entry which is preliminary data.</text>
</comment>
<proteinExistence type="inferred from homology"/>
<evidence type="ECO:0000313" key="3">
    <source>
        <dbReference type="EMBL" id="GFG38078.1"/>
    </source>
</evidence>
<evidence type="ECO:0000256" key="2">
    <source>
        <dbReference type="SAM" id="MobiDB-lite"/>
    </source>
</evidence>
<dbReference type="Proteomes" id="UP000502823">
    <property type="component" value="Unassembled WGS sequence"/>
</dbReference>
<comment type="similarity">
    <text evidence="1">Belongs to the FAM89 family.</text>
</comment>
<evidence type="ECO:0000256" key="1">
    <source>
        <dbReference type="ARBA" id="ARBA00038125"/>
    </source>
</evidence>
<gene>
    <name evidence="3" type="ORF">Cfor_10650</name>
</gene>
<reference evidence="4" key="1">
    <citation type="submission" date="2020-01" db="EMBL/GenBank/DDBJ databases">
        <title>Draft genome sequence of the Termite Coptotermes fromosanus.</title>
        <authorList>
            <person name="Itakura S."/>
            <person name="Yosikawa Y."/>
            <person name="Umezawa K."/>
        </authorList>
    </citation>
    <scope>NUCLEOTIDE SEQUENCE [LARGE SCALE GENOMIC DNA]</scope>
</reference>
<name>A0A6L2Q5K6_COPFO</name>
<accession>A0A6L2Q5K6</accession>
<feature type="region of interest" description="Disordered" evidence="2">
    <location>
        <begin position="459"/>
        <end position="485"/>
    </location>
</feature>
<feature type="compositionally biased region" description="Basic and acidic residues" evidence="2">
    <location>
        <begin position="152"/>
        <end position="170"/>
    </location>
</feature>
<feature type="compositionally biased region" description="Low complexity" evidence="2">
    <location>
        <begin position="40"/>
        <end position="51"/>
    </location>
</feature>